<dbReference type="GO" id="GO:0004672">
    <property type="term" value="F:protein kinase activity"/>
    <property type="evidence" value="ECO:0007669"/>
    <property type="project" value="InterPro"/>
</dbReference>
<evidence type="ECO:0000313" key="9">
    <source>
        <dbReference type="EMBL" id="TEB31806.1"/>
    </source>
</evidence>
<feature type="binding site" evidence="6">
    <location>
        <position position="178"/>
    </location>
    <ligand>
        <name>ATP</name>
        <dbReference type="ChEBI" id="CHEBI:30616"/>
    </ligand>
</feature>
<keyword evidence="1" id="KW-0808">Transferase</keyword>
<evidence type="ECO:0000259" key="8">
    <source>
        <dbReference type="PROSITE" id="PS50011"/>
    </source>
</evidence>
<evidence type="ECO:0000256" key="5">
    <source>
        <dbReference type="ARBA" id="ARBA00037982"/>
    </source>
</evidence>
<organism evidence="9 10">
    <name type="scientific">Coprinellus micaceus</name>
    <name type="common">Glistening ink-cap mushroom</name>
    <name type="synonym">Coprinus micaceus</name>
    <dbReference type="NCBI Taxonomy" id="71717"/>
    <lineage>
        <taxon>Eukaryota</taxon>
        <taxon>Fungi</taxon>
        <taxon>Dikarya</taxon>
        <taxon>Basidiomycota</taxon>
        <taxon>Agaricomycotina</taxon>
        <taxon>Agaricomycetes</taxon>
        <taxon>Agaricomycetidae</taxon>
        <taxon>Agaricales</taxon>
        <taxon>Agaricineae</taxon>
        <taxon>Psathyrellaceae</taxon>
        <taxon>Coprinellus</taxon>
    </lineage>
</organism>
<sequence>MSTPSSPTTSTVALVSTSPEAEWQPILHASHQVVLYNPKSHALTISRKPTLSEPSTSSVIPARAPRHCPYCKQTLPANEIDSDPAYHSRATNYFQILEVSNELTSRPASPYSIHSDDDNLPSASEPSSSTFPAENMAEGYFNRFFQEEYKLGMGANGSVFLCQHVLDGNPLGHFAVKKIAVGESHSYLLKILREDSHAWLETYQFSAFGPRVPTLHVLMQWAEGGSLDDFIDIRLGRRTSHPHIHPVPAEPIGDLNANRDGARTPTQDPPSMHSRSARIRAFKAFQRASPEERERMKREGYGSPDGPERKKSEKEWTPVHLLSAEEVKSLFQDVVEGLGFLHNKSILHLDLKPGNVLLTWDDGRIIPRAMLSDFGTSRDMINSTQNQRTGNTGTLEYASPESLPSPDTGRLRQIDSKSDMWSLGMILHKMLFFKLPYRYAAEGDANGEPVSVERGQENIKMERLEQEVLQYPGFKGNSTLVSTFEARRLSRAYLVLLESLLHKAPSARPSCERVASAIRDGKLNPLVTPLARETSRNGSPDALVPRPRLTPESQMRERTPSPNSETTKFLRLPPTTQDVVPAPRPTGVQGWIASKRSAILKSKTWKTLNGRLSMRLVRSVLLVTKVMNVPRICAGVERHPRPLMLTTLLAAAVADTVVDIEPWHRSILFSLGLAAFHVGVMKYTAGTVLSCAP</sequence>
<keyword evidence="10" id="KW-1185">Reference proteome</keyword>
<feature type="region of interest" description="Disordered" evidence="7">
    <location>
        <begin position="107"/>
        <end position="131"/>
    </location>
</feature>
<dbReference type="SUPFAM" id="SSF56112">
    <property type="entry name" value="Protein kinase-like (PK-like)"/>
    <property type="match status" value="1"/>
</dbReference>
<keyword evidence="4 6" id="KW-0067">ATP-binding</keyword>
<dbReference type="GO" id="GO:0005634">
    <property type="term" value="C:nucleus"/>
    <property type="evidence" value="ECO:0007669"/>
    <property type="project" value="TreeGrafter"/>
</dbReference>
<gene>
    <name evidence="9" type="ORF">FA13DRAFT_1732099</name>
</gene>
<dbReference type="AlphaFoldDB" id="A0A4Y7TCA4"/>
<dbReference type="Pfam" id="PF00069">
    <property type="entry name" value="Pkinase"/>
    <property type="match status" value="1"/>
</dbReference>
<dbReference type="InterPro" id="IPR011009">
    <property type="entry name" value="Kinase-like_dom_sf"/>
</dbReference>
<dbReference type="PROSITE" id="PS50011">
    <property type="entry name" value="PROTEIN_KINASE_DOM"/>
    <property type="match status" value="1"/>
</dbReference>
<evidence type="ECO:0000256" key="3">
    <source>
        <dbReference type="ARBA" id="ARBA00022777"/>
    </source>
</evidence>
<dbReference type="GO" id="GO:0005737">
    <property type="term" value="C:cytoplasm"/>
    <property type="evidence" value="ECO:0007669"/>
    <property type="project" value="TreeGrafter"/>
</dbReference>
<dbReference type="OrthoDB" id="1405469at2759"/>
<feature type="region of interest" description="Disordered" evidence="7">
    <location>
        <begin position="531"/>
        <end position="569"/>
    </location>
</feature>
<dbReference type="PROSITE" id="PS00107">
    <property type="entry name" value="PROTEIN_KINASE_ATP"/>
    <property type="match status" value="1"/>
</dbReference>
<evidence type="ECO:0000256" key="4">
    <source>
        <dbReference type="ARBA" id="ARBA00022840"/>
    </source>
</evidence>
<feature type="region of interest" description="Disordered" evidence="7">
    <location>
        <begin position="287"/>
        <end position="314"/>
    </location>
</feature>
<dbReference type="PANTHER" id="PTHR11042:SF138">
    <property type="entry name" value="SERINE_THREONINE-PROTEIN KINASE IKS1-RELATED"/>
    <property type="match status" value="1"/>
</dbReference>
<dbReference type="PANTHER" id="PTHR11042">
    <property type="entry name" value="EUKARYOTIC TRANSLATION INITIATION FACTOR 2-ALPHA KINASE EIF2-ALPHA KINASE -RELATED"/>
    <property type="match status" value="1"/>
</dbReference>
<evidence type="ECO:0000256" key="2">
    <source>
        <dbReference type="ARBA" id="ARBA00022741"/>
    </source>
</evidence>
<dbReference type="EMBL" id="QPFP01000017">
    <property type="protein sequence ID" value="TEB31806.1"/>
    <property type="molecule type" value="Genomic_DNA"/>
</dbReference>
<dbReference type="InterPro" id="IPR008271">
    <property type="entry name" value="Ser/Thr_kinase_AS"/>
</dbReference>
<keyword evidence="3 9" id="KW-0418">Kinase</keyword>
<evidence type="ECO:0000313" key="10">
    <source>
        <dbReference type="Proteomes" id="UP000298030"/>
    </source>
</evidence>
<feature type="domain" description="Protein kinase" evidence="8">
    <location>
        <begin position="145"/>
        <end position="527"/>
    </location>
</feature>
<dbReference type="SMART" id="SM00220">
    <property type="entry name" value="S_TKc"/>
    <property type="match status" value="1"/>
</dbReference>
<name>A0A4Y7TCA4_COPMI</name>
<dbReference type="PROSITE" id="PS00108">
    <property type="entry name" value="PROTEIN_KINASE_ST"/>
    <property type="match status" value="1"/>
</dbReference>
<dbReference type="Gene3D" id="3.30.200.20">
    <property type="entry name" value="Phosphorylase Kinase, domain 1"/>
    <property type="match status" value="1"/>
</dbReference>
<dbReference type="Gene3D" id="1.10.510.10">
    <property type="entry name" value="Transferase(Phosphotransferase) domain 1"/>
    <property type="match status" value="1"/>
</dbReference>
<feature type="compositionally biased region" description="Basic and acidic residues" evidence="7">
    <location>
        <begin position="289"/>
        <end position="314"/>
    </location>
</feature>
<dbReference type="InterPro" id="IPR050339">
    <property type="entry name" value="CC_SR_Kinase"/>
</dbReference>
<accession>A0A4Y7TCA4</accession>
<comment type="similarity">
    <text evidence="5">Belongs to the protein kinase superfamily. Ser/Thr protein kinase family. GCN2 subfamily.</text>
</comment>
<dbReference type="GO" id="GO:0005524">
    <property type="term" value="F:ATP binding"/>
    <property type="evidence" value="ECO:0007669"/>
    <property type="project" value="UniProtKB-UniRule"/>
</dbReference>
<dbReference type="STRING" id="71717.A0A4Y7TCA4"/>
<feature type="region of interest" description="Disordered" evidence="7">
    <location>
        <begin position="242"/>
        <end position="275"/>
    </location>
</feature>
<feature type="compositionally biased region" description="Polar residues" evidence="7">
    <location>
        <begin position="121"/>
        <end position="131"/>
    </location>
</feature>
<protein>
    <submittedName>
        <fullName evidence="9">Kinase-like protein</fullName>
    </submittedName>
</protein>
<dbReference type="InterPro" id="IPR017441">
    <property type="entry name" value="Protein_kinase_ATP_BS"/>
</dbReference>
<evidence type="ECO:0000256" key="1">
    <source>
        <dbReference type="ARBA" id="ARBA00022679"/>
    </source>
</evidence>
<keyword evidence="2 6" id="KW-0547">Nucleotide-binding</keyword>
<dbReference type="Proteomes" id="UP000298030">
    <property type="component" value="Unassembled WGS sequence"/>
</dbReference>
<evidence type="ECO:0000256" key="7">
    <source>
        <dbReference type="SAM" id="MobiDB-lite"/>
    </source>
</evidence>
<reference evidence="9 10" key="1">
    <citation type="journal article" date="2019" name="Nat. Ecol. Evol.">
        <title>Megaphylogeny resolves global patterns of mushroom evolution.</title>
        <authorList>
            <person name="Varga T."/>
            <person name="Krizsan K."/>
            <person name="Foldi C."/>
            <person name="Dima B."/>
            <person name="Sanchez-Garcia M."/>
            <person name="Sanchez-Ramirez S."/>
            <person name="Szollosi G.J."/>
            <person name="Szarkandi J.G."/>
            <person name="Papp V."/>
            <person name="Albert L."/>
            <person name="Andreopoulos W."/>
            <person name="Angelini C."/>
            <person name="Antonin V."/>
            <person name="Barry K.W."/>
            <person name="Bougher N.L."/>
            <person name="Buchanan P."/>
            <person name="Buyck B."/>
            <person name="Bense V."/>
            <person name="Catcheside P."/>
            <person name="Chovatia M."/>
            <person name="Cooper J."/>
            <person name="Damon W."/>
            <person name="Desjardin D."/>
            <person name="Finy P."/>
            <person name="Geml J."/>
            <person name="Haridas S."/>
            <person name="Hughes K."/>
            <person name="Justo A."/>
            <person name="Karasinski D."/>
            <person name="Kautmanova I."/>
            <person name="Kiss B."/>
            <person name="Kocsube S."/>
            <person name="Kotiranta H."/>
            <person name="LaButti K.M."/>
            <person name="Lechner B.E."/>
            <person name="Liimatainen K."/>
            <person name="Lipzen A."/>
            <person name="Lukacs Z."/>
            <person name="Mihaltcheva S."/>
            <person name="Morgado L.N."/>
            <person name="Niskanen T."/>
            <person name="Noordeloos M.E."/>
            <person name="Ohm R.A."/>
            <person name="Ortiz-Santana B."/>
            <person name="Ovrebo C."/>
            <person name="Racz N."/>
            <person name="Riley R."/>
            <person name="Savchenko A."/>
            <person name="Shiryaev A."/>
            <person name="Soop K."/>
            <person name="Spirin V."/>
            <person name="Szebenyi C."/>
            <person name="Tomsovsky M."/>
            <person name="Tulloss R.E."/>
            <person name="Uehling J."/>
            <person name="Grigoriev I.V."/>
            <person name="Vagvolgyi C."/>
            <person name="Papp T."/>
            <person name="Martin F.M."/>
            <person name="Miettinen O."/>
            <person name="Hibbett D.S."/>
            <person name="Nagy L.G."/>
        </authorList>
    </citation>
    <scope>NUCLEOTIDE SEQUENCE [LARGE SCALE GENOMIC DNA]</scope>
    <source>
        <strain evidence="9 10">FP101781</strain>
    </source>
</reference>
<comment type="caution">
    <text evidence="9">The sequence shown here is derived from an EMBL/GenBank/DDBJ whole genome shotgun (WGS) entry which is preliminary data.</text>
</comment>
<dbReference type="InterPro" id="IPR000719">
    <property type="entry name" value="Prot_kinase_dom"/>
</dbReference>
<proteinExistence type="inferred from homology"/>
<evidence type="ECO:0000256" key="6">
    <source>
        <dbReference type="PROSITE-ProRule" id="PRU10141"/>
    </source>
</evidence>